<keyword evidence="2" id="KW-0378">Hydrolase</keyword>
<reference evidence="2 3" key="1">
    <citation type="submission" date="2020-07" db="EMBL/GenBank/DDBJ databases">
        <title>Sequencing the genomes of 1000 actinobacteria strains.</title>
        <authorList>
            <person name="Klenk H.-P."/>
        </authorList>
    </citation>
    <scope>NUCLEOTIDE SEQUENCE [LARGE SCALE GENOMIC DNA]</scope>
    <source>
        <strain evidence="2 3">DSM 24662</strain>
    </source>
</reference>
<dbReference type="SUPFAM" id="SSF52799">
    <property type="entry name" value="(Phosphotyrosine protein) phosphatases II"/>
    <property type="match status" value="1"/>
</dbReference>
<dbReference type="RefSeq" id="WP_179488289.1">
    <property type="nucleotide sequence ID" value="NZ_JACCBV010000001.1"/>
</dbReference>
<evidence type="ECO:0000313" key="3">
    <source>
        <dbReference type="Proteomes" id="UP000576969"/>
    </source>
</evidence>
<organism evidence="2 3">
    <name type="scientific">Microbacterium immunditiarum</name>
    <dbReference type="NCBI Taxonomy" id="337480"/>
    <lineage>
        <taxon>Bacteria</taxon>
        <taxon>Bacillati</taxon>
        <taxon>Actinomycetota</taxon>
        <taxon>Actinomycetes</taxon>
        <taxon>Micrococcales</taxon>
        <taxon>Microbacteriaceae</taxon>
        <taxon>Microbacterium</taxon>
    </lineage>
</organism>
<gene>
    <name evidence="2" type="ORF">BJ991_001177</name>
</gene>
<dbReference type="Proteomes" id="UP000576969">
    <property type="component" value="Unassembled WGS sequence"/>
</dbReference>
<dbReference type="EC" id="3.1.3.48" evidence="2"/>
<dbReference type="PROSITE" id="PS50056">
    <property type="entry name" value="TYR_PHOSPHATASE_2"/>
    <property type="match status" value="1"/>
</dbReference>
<dbReference type="InterPro" id="IPR016130">
    <property type="entry name" value="Tyr_Pase_AS"/>
</dbReference>
<proteinExistence type="predicted"/>
<dbReference type="InterPro" id="IPR029021">
    <property type="entry name" value="Prot-tyrosine_phosphatase-like"/>
</dbReference>
<accession>A0A7Y9KKV5</accession>
<protein>
    <submittedName>
        <fullName evidence="2">Protein-tyrosine phosphatase</fullName>
        <ecNumber evidence="2">3.1.3.48</ecNumber>
    </submittedName>
</protein>
<evidence type="ECO:0000259" key="1">
    <source>
        <dbReference type="PROSITE" id="PS50056"/>
    </source>
</evidence>
<dbReference type="InterPro" id="IPR026893">
    <property type="entry name" value="Tyr/Ser_Pase_IphP-type"/>
</dbReference>
<dbReference type="GO" id="GO:0004725">
    <property type="term" value="F:protein tyrosine phosphatase activity"/>
    <property type="evidence" value="ECO:0007669"/>
    <property type="project" value="UniProtKB-EC"/>
</dbReference>
<dbReference type="PROSITE" id="PS00383">
    <property type="entry name" value="TYR_PHOSPHATASE_1"/>
    <property type="match status" value="1"/>
</dbReference>
<name>A0A7Y9KKV5_9MICO</name>
<sequence>MRIEGFVNFRDTGGIPLTAGEATRPGVLFRSDAPSALTAQGLSELAATPIGVVVDFRTELERRSAPDVLPATRPVRLVQLEVLEGALPGLASVSRDAVPDARQLARIFAALPTLGDLYVAMLVHGAGAFAEVARLVAGYVPDEPSAVLVHCTAGKDRTGVAVALLLDAVGARRDAIVADYASSADNLAGPWTERVQQGIAALGVPLTPAVVELTTGTPPEAIERALAWVDAKHGGSAQYLRSGGLTEADLEGLRRALVG</sequence>
<dbReference type="EMBL" id="JACCBV010000001">
    <property type="protein sequence ID" value="NYE19149.1"/>
    <property type="molecule type" value="Genomic_DNA"/>
</dbReference>
<evidence type="ECO:0000313" key="2">
    <source>
        <dbReference type="EMBL" id="NYE19149.1"/>
    </source>
</evidence>
<dbReference type="AlphaFoldDB" id="A0A7Y9KKV5"/>
<dbReference type="Pfam" id="PF13350">
    <property type="entry name" value="Y_phosphatase3"/>
    <property type="match status" value="1"/>
</dbReference>
<keyword evidence="3" id="KW-1185">Reference proteome</keyword>
<comment type="caution">
    <text evidence="2">The sequence shown here is derived from an EMBL/GenBank/DDBJ whole genome shotgun (WGS) entry which is preliminary data.</text>
</comment>
<dbReference type="InterPro" id="IPR000387">
    <property type="entry name" value="Tyr_Pase_dom"/>
</dbReference>
<feature type="domain" description="Tyrosine specific protein phosphatases" evidence="1">
    <location>
        <begin position="127"/>
        <end position="166"/>
    </location>
</feature>
<dbReference type="Gene3D" id="3.90.190.10">
    <property type="entry name" value="Protein tyrosine phosphatase superfamily"/>
    <property type="match status" value="1"/>
</dbReference>